<evidence type="ECO:0000313" key="2">
    <source>
        <dbReference type="Proteomes" id="UP000178943"/>
    </source>
</evidence>
<reference evidence="1 2" key="1">
    <citation type="journal article" date="2016" name="Nat. Commun.">
        <title>Thousands of microbial genomes shed light on interconnected biogeochemical processes in an aquifer system.</title>
        <authorList>
            <person name="Anantharaman K."/>
            <person name="Brown C.T."/>
            <person name="Hug L.A."/>
            <person name="Sharon I."/>
            <person name="Castelle C.J."/>
            <person name="Probst A.J."/>
            <person name="Thomas B.C."/>
            <person name="Singh A."/>
            <person name="Wilkins M.J."/>
            <person name="Karaoz U."/>
            <person name="Brodie E.L."/>
            <person name="Williams K.H."/>
            <person name="Hubbard S.S."/>
            <person name="Banfield J.F."/>
        </authorList>
    </citation>
    <scope>NUCLEOTIDE SEQUENCE [LARGE SCALE GENOMIC DNA]</scope>
</reference>
<dbReference type="EMBL" id="MFGW01000008">
    <property type="protein sequence ID" value="OGF68235.1"/>
    <property type="molecule type" value="Genomic_DNA"/>
</dbReference>
<dbReference type="Proteomes" id="UP000178943">
    <property type="component" value="Unassembled WGS sequence"/>
</dbReference>
<name>A0A1F5VY27_9BACT</name>
<organism evidence="1 2">
    <name type="scientific">Candidatus Fischerbacteria bacterium RBG_13_37_8</name>
    <dbReference type="NCBI Taxonomy" id="1817863"/>
    <lineage>
        <taxon>Bacteria</taxon>
        <taxon>Candidatus Fischeribacteriota</taxon>
    </lineage>
</organism>
<accession>A0A1F5VY27</accession>
<comment type="caution">
    <text evidence="1">The sequence shown here is derived from an EMBL/GenBank/DDBJ whole genome shotgun (WGS) entry which is preliminary data.</text>
</comment>
<dbReference type="AlphaFoldDB" id="A0A1F5VY27"/>
<evidence type="ECO:0000313" key="1">
    <source>
        <dbReference type="EMBL" id="OGF68235.1"/>
    </source>
</evidence>
<protein>
    <submittedName>
        <fullName evidence="1">Uncharacterized protein</fullName>
    </submittedName>
</protein>
<sequence>MPAIASLEDLKSAQKDLLSAKDLNELKATFKKWRRIGWKNVCKLWLEERTPEQLKGEKE</sequence>
<proteinExistence type="predicted"/>
<gene>
    <name evidence="1" type="ORF">A2Y62_16050</name>
</gene>